<comment type="caution">
    <text evidence="1">The sequence shown here is derived from an EMBL/GenBank/DDBJ whole genome shotgun (WGS) entry which is preliminary data.</text>
</comment>
<protein>
    <recommendedName>
        <fullName evidence="3">VapC45 PIN like domain-containing protein</fullName>
    </recommendedName>
</protein>
<organism evidence="1 2">
    <name type="scientific">Roseateles koreensis</name>
    <dbReference type="NCBI Taxonomy" id="2987526"/>
    <lineage>
        <taxon>Bacteria</taxon>
        <taxon>Pseudomonadati</taxon>
        <taxon>Pseudomonadota</taxon>
        <taxon>Betaproteobacteria</taxon>
        <taxon>Burkholderiales</taxon>
        <taxon>Sphaerotilaceae</taxon>
        <taxon>Roseateles</taxon>
    </lineage>
</organism>
<evidence type="ECO:0000313" key="1">
    <source>
        <dbReference type="EMBL" id="MDC8785696.1"/>
    </source>
</evidence>
<accession>A0ABT5KS00</accession>
<dbReference type="RefSeq" id="WP_273596803.1">
    <property type="nucleotide sequence ID" value="NZ_JAQQXS010000008.1"/>
</dbReference>
<evidence type="ECO:0008006" key="3">
    <source>
        <dbReference type="Google" id="ProtNLM"/>
    </source>
</evidence>
<name>A0ABT5KS00_9BURK</name>
<reference evidence="1 2" key="1">
    <citation type="submission" date="2022-10" db="EMBL/GenBank/DDBJ databases">
        <title>paucibacter sp. hw8 Genome sequencing.</title>
        <authorList>
            <person name="Park S."/>
        </authorList>
    </citation>
    <scope>NUCLEOTIDE SEQUENCE [LARGE SCALE GENOMIC DNA]</scope>
    <source>
        <strain evidence="2">hw8</strain>
    </source>
</reference>
<dbReference type="Proteomes" id="UP001219862">
    <property type="component" value="Unassembled WGS sequence"/>
</dbReference>
<proteinExistence type="predicted"/>
<gene>
    <name evidence="1" type="ORF">PRZ01_10875</name>
</gene>
<evidence type="ECO:0000313" key="2">
    <source>
        <dbReference type="Proteomes" id="UP001219862"/>
    </source>
</evidence>
<sequence length="82" mass="9749">MRGYVISLDKFTKSRGAEREALRRARHTVYVLDSQWAAHKFWAKSTQWVLWWPQVLEHARLIEGGIHRIPWRHTSGKKLLSL</sequence>
<keyword evidence="2" id="KW-1185">Reference proteome</keyword>
<dbReference type="EMBL" id="JAQQXS010000008">
    <property type="protein sequence ID" value="MDC8785696.1"/>
    <property type="molecule type" value="Genomic_DNA"/>
</dbReference>